<protein>
    <submittedName>
        <fullName evidence="1">Uncharacterized protein</fullName>
    </submittedName>
</protein>
<evidence type="ECO:0000313" key="2">
    <source>
        <dbReference type="Proteomes" id="UP000774326"/>
    </source>
</evidence>
<organism evidence="1 2">
    <name type="scientific">Wickerhamomyces pijperi</name>
    <name type="common">Yeast</name>
    <name type="synonym">Pichia pijperi</name>
    <dbReference type="NCBI Taxonomy" id="599730"/>
    <lineage>
        <taxon>Eukaryota</taxon>
        <taxon>Fungi</taxon>
        <taxon>Dikarya</taxon>
        <taxon>Ascomycota</taxon>
        <taxon>Saccharomycotina</taxon>
        <taxon>Saccharomycetes</taxon>
        <taxon>Phaffomycetales</taxon>
        <taxon>Wickerhamomycetaceae</taxon>
        <taxon>Wickerhamomyces</taxon>
    </lineage>
</organism>
<accession>A0A9P8QB96</accession>
<keyword evidence="2" id="KW-1185">Reference proteome</keyword>
<reference evidence="1" key="1">
    <citation type="journal article" date="2021" name="Open Biol.">
        <title>Shared evolutionary footprints suggest mitochondrial oxidative damage underlies multiple complex I losses in fungi.</title>
        <authorList>
            <person name="Schikora-Tamarit M.A."/>
            <person name="Marcet-Houben M."/>
            <person name="Nosek J."/>
            <person name="Gabaldon T."/>
        </authorList>
    </citation>
    <scope>NUCLEOTIDE SEQUENCE</scope>
    <source>
        <strain evidence="1">CBS2887</strain>
    </source>
</reference>
<dbReference type="EMBL" id="JAEUBG010000605">
    <property type="protein sequence ID" value="KAH3687857.1"/>
    <property type="molecule type" value="Genomic_DNA"/>
</dbReference>
<name>A0A9P8QB96_WICPI</name>
<sequence>MSLTPRCEPYLEAEGYKHPRIINYKDPNLHTANVSNEGRIFLREAAKQYNKIYKSINEAGTIVPIQVGVRHGRMTFEMANSAMRLVDDKAIRQTGKKFPSIFCSNDIKYYSWLGPPLHKDIVPSGIEPHYPLNLNSDKPNDQTTNKRNYFEQMMNRLIQEEEEYGMCFKVYICRQCESGTSYCAKKLKREDGIWCCNNCKYINYCKDNQYYIYNKFETTLHSVLNLSAFDAKKQSEIQNKSKLPAKPMSQFDEKKTKIDRTHHIIRGRDFKQFYNSPYMLNARTSKLTSDKYGSKSVKESEEDQCYYNTPTVDIVVNCDEIQGTNTTASMGQSFYCFYITFCDLLGENQEKTTHRHRSMIIPKIENQRSQFDFSLDELLAPLNDDLDRLINQGFRYTSLNAGSQDSELLKVAVFNFSAEPQIVSKIKANVGSWKHLTNHEGVVIPDFFHITFKHFFKLLSTLTLSLISDAEKAHFAREIRHSTSEALKFGVPAHGVLTYEDLISVDRDLTNEKGLHATKVFADEINFSRLKSVPKELPQLFVLLNKISVAFVAALIESEGPVTDVNFLYNCESDCHLFARYYCALSVKYPQLKSECLDDFTRLSAYANYFGYIAAAHKLTVSVNKIDRIIKERYDLSCHYNVLHALNKADVVFENMIEVQGKIVRDQAMKGKMTFY</sequence>
<proteinExistence type="predicted"/>
<comment type="caution">
    <text evidence="1">The sequence shown here is derived from an EMBL/GenBank/DDBJ whole genome shotgun (WGS) entry which is preliminary data.</text>
</comment>
<dbReference type="Proteomes" id="UP000774326">
    <property type="component" value="Unassembled WGS sequence"/>
</dbReference>
<gene>
    <name evidence="1" type="ORF">WICPIJ_001150</name>
</gene>
<dbReference type="AlphaFoldDB" id="A0A9P8QB96"/>
<evidence type="ECO:0000313" key="1">
    <source>
        <dbReference type="EMBL" id="KAH3687857.1"/>
    </source>
</evidence>
<reference evidence="1" key="2">
    <citation type="submission" date="2021-01" db="EMBL/GenBank/DDBJ databases">
        <authorList>
            <person name="Schikora-Tamarit M.A."/>
        </authorList>
    </citation>
    <scope>NUCLEOTIDE SEQUENCE</scope>
    <source>
        <strain evidence="1">CBS2887</strain>
    </source>
</reference>